<dbReference type="Pfam" id="PF01408">
    <property type="entry name" value="GFO_IDH_MocA"/>
    <property type="match status" value="1"/>
</dbReference>
<reference evidence="3" key="1">
    <citation type="journal article" date="2007" name="J. Bacteriol.">
        <title>Comparative genome analysis of four magnetotactic bacteria reveals a complex set of group-specific genes implicated in magnetosome biomineralization and function.</title>
        <authorList>
            <person name="Richter M."/>
            <person name="Kube M."/>
            <person name="Bazylinski D.A."/>
            <person name="Lombardot T."/>
            <person name="Gloeckner F.O."/>
            <person name="Reinhardt R."/>
            <person name="Schueler D."/>
        </authorList>
    </citation>
    <scope>NUCLEOTIDE SEQUENCE</scope>
    <source>
        <strain evidence="3">MSR-1</strain>
    </source>
</reference>
<dbReference type="PANTHER" id="PTHR43249:SF1">
    <property type="entry name" value="D-GLUCOSIDE 3-DEHYDROGENASE"/>
    <property type="match status" value="1"/>
</dbReference>
<dbReference type="RefSeq" id="WP_106003073.1">
    <property type="nucleotide sequence ID" value="NZ_CP027527.1"/>
</dbReference>
<feature type="domain" description="GFO/IDH/MocA-like oxidoreductase" evidence="2">
    <location>
        <begin position="134"/>
        <end position="256"/>
    </location>
</feature>
<dbReference type="EMBL" id="CU459003">
    <property type="protein sequence ID" value="CAM76622.1"/>
    <property type="molecule type" value="Genomic_DNA"/>
</dbReference>
<dbReference type="InterPro" id="IPR000683">
    <property type="entry name" value="Gfo/Idh/MocA-like_OxRdtase_N"/>
</dbReference>
<accession>A4U165</accession>
<dbReference type="SUPFAM" id="SSF51735">
    <property type="entry name" value="NAD(P)-binding Rossmann-fold domains"/>
    <property type="match status" value="1"/>
</dbReference>
<dbReference type="Gene3D" id="3.30.360.10">
    <property type="entry name" value="Dihydrodipicolinate Reductase, domain 2"/>
    <property type="match status" value="1"/>
</dbReference>
<evidence type="ECO:0000313" key="3">
    <source>
        <dbReference type="EMBL" id="CAM76622.1"/>
    </source>
</evidence>
<dbReference type="SUPFAM" id="SSF55347">
    <property type="entry name" value="Glyceraldehyde-3-phosphate dehydrogenase-like, C-terminal domain"/>
    <property type="match status" value="1"/>
</dbReference>
<dbReference type="AlphaFoldDB" id="A4U165"/>
<evidence type="ECO:0000259" key="2">
    <source>
        <dbReference type="Pfam" id="PF22725"/>
    </source>
</evidence>
<dbReference type="GO" id="GO:0000166">
    <property type="term" value="F:nucleotide binding"/>
    <property type="evidence" value="ECO:0007669"/>
    <property type="project" value="InterPro"/>
</dbReference>
<evidence type="ECO:0000259" key="1">
    <source>
        <dbReference type="Pfam" id="PF01408"/>
    </source>
</evidence>
<dbReference type="Pfam" id="PF22725">
    <property type="entry name" value="GFO_IDH_MocA_C3"/>
    <property type="match status" value="1"/>
</dbReference>
<gene>
    <name evidence="3" type="ORF">MGR_1152</name>
</gene>
<organism evidence="3">
    <name type="scientific">Magnetospirillum gryphiswaldense</name>
    <dbReference type="NCBI Taxonomy" id="55518"/>
    <lineage>
        <taxon>Bacteria</taxon>
        <taxon>Pseudomonadati</taxon>
        <taxon>Pseudomonadota</taxon>
        <taxon>Alphaproteobacteria</taxon>
        <taxon>Rhodospirillales</taxon>
        <taxon>Rhodospirillaceae</taxon>
        <taxon>Magnetospirillum</taxon>
    </lineage>
</organism>
<dbReference type="Gene3D" id="3.40.50.720">
    <property type="entry name" value="NAD(P)-binding Rossmann-like Domain"/>
    <property type="match status" value="1"/>
</dbReference>
<dbReference type="PANTHER" id="PTHR43249">
    <property type="entry name" value="UDP-N-ACETYL-2-AMINO-2-DEOXY-D-GLUCURONATE OXIDASE"/>
    <property type="match status" value="1"/>
</dbReference>
<name>A4U165_9PROT</name>
<protein>
    <submittedName>
        <fullName evidence="3">Oxidoreductase, N-terminal:Oxidoreductase</fullName>
    </submittedName>
</protein>
<dbReference type="InterPro" id="IPR052515">
    <property type="entry name" value="Gfo/Idh/MocA_Oxidoreductase"/>
</dbReference>
<dbReference type="InterPro" id="IPR036291">
    <property type="entry name" value="NAD(P)-bd_dom_sf"/>
</dbReference>
<feature type="domain" description="Gfo/Idh/MocA-like oxidoreductase N-terminal" evidence="1">
    <location>
        <begin position="6"/>
        <end position="123"/>
    </location>
</feature>
<sequence>MSPTSINVAVIGCGRIAGHHCRSIRAVDGIRLTAVCDLVADKAQAYGSEFAVPFYTDYRVMVRTHPEIDVVAVITPSGMHFEHAMEIIGDFGKHVVVEKPTFMRPSQFIAARTLADKSGVQLFPVFQNRYNKAVRRVKHAIETGELGAIRIISVRTRWCRPQRYYDLAPWRGTFAQDGGCLTNQGIHHVDLLRHLGGEVERVNATMRTLGADIEVEDSVVATFTYPSGAIGNLEVTTAARPDDFEASLSIVGEKGLAQIGGIAVNELQVFTPDPTACSEASEDFSSCVYGFGHEAMYRDIAASFHQGRPYPVAPADCLGSLRLLNAFYRADEAGGWVEAAAEDESPRLGRADDALAALYQTPR</sequence>
<proteinExistence type="predicted"/>
<dbReference type="InterPro" id="IPR055170">
    <property type="entry name" value="GFO_IDH_MocA-like_dom"/>
</dbReference>